<dbReference type="InterPro" id="IPR036389">
    <property type="entry name" value="RNase_III_sf"/>
</dbReference>
<dbReference type="PROSITE" id="PS50142">
    <property type="entry name" value="RNASE_3_2"/>
    <property type="match status" value="1"/>
</dbReference>
<name>A0A371ENQ2_MUCPR</name>
<organism evidence="4 5">
    <name type="scientific">Mucuna pruriens</name>
    <name type="common">Velvet bean</name>
    <name type="synonym">Dolichos pruriens</name>
    <dbReference type="NCBI Taxonomy" id="157652"/>
    <lineage>
        <taxon>Eukaryota</taxon>
        <taxon>Viridiplantae</taxon>
        <taxon>Streptophyta</taxon>
        <taxon>Embryophyta</taxon>
        <taxon>Tracheophyta</taxon>
        <taxon>Spermatophyta</taxon>
        <taxon>Magnoliopsida</taxon>
        <taxon>eudicotyledons</taxon>
        <taxon>Gunneridae</taxon>
        <taxon>Pentapetalae</taxon>
        <taxon>rosids</taxon>
        <taxon>fabids</taxon>
        <taxon>Fabales</taxon>
        <taxon>Fabaceae</taxon>
        <taxon>Papilionoideae</taxon>
        <taxon>50 kb inversion clade</taxon>
        <taxon>NPAAA clade</taxon>
        <taxon>indigoferoid/millettioid clade</taxon>
        <taxon>Phaseoleae</taxon>
        <taxon>Mucuna</taxon>
    </lineage>
</organism>
<dbReference type="GO" id="GO:0005737">
    <property type="term" value="C:cytoplasm"/>
    <property type="evidence" value="ECO:0007669"/>
    <property type="project" value="TreeGrafter"/>
</dbReference>
<comment type="caution">
    <text evidence="4">The sequence shown here is derived from an EMBL/GenBank/DDBJ whole genome shotgun (WGS) entry which is preliminary data.</text>
</comment>
<evidence type="ECO:0000259" key="3">
    <source>
        <dbReference type="PROSITE" id="PS50142"/>
    </source>
</evidence>
<evidence type="ECO:0000256" key="2">
    <source>
        <dbReference type="SAM" id="MobiDB-lite"/>
    </source>
</evidence>
<feature type="domain" description="RNase III" evidence="3">
    <location>
        <begin position="20"/>
        <end position="85"/>
    </location>
</feature>
<dbReference type="Gene3D" id="1.10.1520.10">
    <property type="entry name" value="Ribonuclease III domain"/>
    <property type="match status" value="1"/>
</dbReference>
<evidence type="ECO:0000256" key="1">
    <source>
        <dbReference type="ARBA" id="ARBA00022801"/>
    </source>
</evidence>
<dbReference type="PANTHER" id="PTHR14950">
    <property type="entry name" value="DICER-RELATED"/>
    <property type="match status" value="1"/>
</dbReference>
<protein>
    <submittedName>
        <fullName evidence="4">Ribonuclease 3-like protein 2</fullName>
    </submittedName>
</protein>
<dbReference type="STRING" id="157652.A0A371ENQ2"/>
<keyword evidence="1" id="KW-0378">Hydrolase</keyword>
<reference evidence="4" key="1">
    <citation type="submission" date="2018-05" db="EMBL/GenBank/DDBJ databases">
        <title>Draft genome of Mucuna pruriens seed.</title>
        <authorList>
            <person name="Nnadi N.E."/>
            <person name="Vos R."/>
            <person name="Hasami M.H."/>
            <person name="Devisetty U.K."/>
            <person name="Aguiy J.C."/>
        </authorList>
    </citation>
    <scope>NUCLEOTIDE SEQUENCE [LARGE SCALE GENOMIC DNA]</scope>
    <source>
        <strain evidence="4">JCA_2017</strain>
    </source>
</reference>
<feature type="non-terminal residue" evidence="4">
    <location>
        <position position="1"/>
    </location>
</feature>
<dbReference type="CDD" id="cd00593">
    <property type="entry name" value="RIBOc"/>
    <property type="match status" value="1"/>
</dbReference>
<dbReference type="GO" id="GO:0005634">
    <property type="term" value="C:nucleus"/>
    <property type="evidence" value="ECO:0007669"/>
    <property type="project" value="TreeGrafter"/>
</dbReference>
<dbReference type="AlphaFoldDB" id="A0A371ENQ2"/>
<dbReference type="Proteomes" id="UP000257109">
    <property type="component" value="Unassembled WGS sequence"/>
</dbReference>
<gene>
    <name evidence="4" type="ORF">CR513_53408</name>
</gene>
<dbReference type="EMBL" id="QJKJ01012886">
    <property type="protein sequence ID" value="RDX67678.1"/>
    <property type="molecule type" value="Genomic_DNA"/>
</dbReference>
<evidence type="ECO:0000313" key="5">
    <source>
        <dbReference type="Proteomes" id="UP000257109"/>
    </source>
</evidence>
<dbReference type="PANTHER" id="PTHR14950:SF49">
    <property type="entry name" value="RIBONUCLEASE 3-LIKE PROTEIN 2-RELATED"/>
    <property type="match status" value="1"/>
</dbReference>
<dbReference type="GO" id="GO:0030422">
    <property type="term" value="P:siRNA processing"/>
    <property type="evidence" value="ECO:0007669"/>
    <property type="project" value="TreeGrafter"/>
</dbReference>
<dbReference type="GO" id="GO:0004525">
    <property type="term" value="F:ribonuclease III activity"/>
    <property type="evidence" value="ECO:0007669"/>
    <property type="project" value="InterPro"/>
</dbReference>
<dbReference type="SUPFAM" id="SSF69065">
    <property type="entry name" value="RNase III domain-like"/>
    <property type="match status" value="1"/>
</dbReference>
<dbReference type="SMART" id="SM00535">
    <property type="entry name" value="RIBOc"/>
    <property type="match status" value="1"/>
</dbReference>
<sequence>MEARQRSSESAEMEASVLAKLLEEALTHSSFTEAVSYERLEFISDPFLSLTISNHLFLAYPALDPGHLSLLRVANASTEKLARVAICHQYYPPLVCAYVLWTKLEGLCTGRQPARSASRNQHGRPVGTCTVGRLEPARSAGRNQHGRPVGNQHGRPVRTNTVGRLEPARSTGWNLHGRPVGTSTVAQSEPARSAGPPYHGQDTVPVGHSRSRFIKANFLIQQGPIRKGEVQRKLIIPEGPPHEGDIPKNRYQLIAK</sequence>
<proteinExistence type="predicted"/>
<dbReference type="GO" id="GO:0003723">
    <property type="term" value="F:RNA binding"/>
    <property type="evidence" value="ECO:0007669"/>
    <property type="project" value="TreeGrafter"/>
</dbReference>
<keyword evidence="5" id="KW-1185">Reference proteome</keyword>
<dbReference type="Pfam" id="PF14622">
    <property type="entry name" value="Ribonucleas_3_3"/>
    <property type="match status" value="1"/>
</dbReference>
<dbReference type="OrthoDB" id="416741at2759"/>
<dbReference type="InterPro" id="IPR000999">
    <property type="entry name" value="RNase_III_dom"/>
</dbReference>
<feature type="region of interest" description="Disordered" evidence="2">
    <location>
        <begin position="113"/>
        <end position="206"/>
    </location>
</feature>
<accession>A0A371ENQ2</accession>
<evidence type="ECO:0000313" key="4">
    <source>
        <dbReference type="EMBL" id="RDX67678.1"/>
    </source>
</evidence>